<feature type="chain" id="PRO_5002118436" evidence="2">
    <location>
        <begin position="20"/>
        <end position="170"/>
    </location>
</feature>
<dbReference type="EMBL" id="CDPU01000046">
    <property type="protein sequence ID" value="CEO54843.1"/>
    <property type="molecule type" value="Genomic_DNA"/>
</dbReference>
<feature type="compositionally biased region" description="Basic and acidic residues" evidence="1">
    <location>
        <begin position="146"/>
        <end position="170"/>
    </location>
</feature>
<feature type="region of interest" description="Disordered" evidence="1">
    <location>
        <begin position="124"/>
        <end position="170"/>
    </location>
</feature>
<feature type="signal peptide" evidence="2">
    <location>
        <begin position="1"/>
        <end position="19"/>
    </location>
</feature>
<organism evidence="3">
    <name type="scientific">Bionectria ochroleuca</name>
    <name type="common">Gliocladium roseum</name>
    <dbReference type="NCBI Taxonomy" id="29856"/>
    <lineage>
        <taxon>Eukaryota</taxon>
        <taxon>Fungi</taxon>
        <taxon>Dikarya</taxon>
        <taxon>Ascomycota</taxon>
        <taxon>Pezizomycotina</taxon>
        <taxon>Sordariomycetes</taxon>
        <taxon>Hypocreomycetidae</taxon>
        <taxon>Hypocreales</taxon>
        <taxon>Bionectriaceae</taxon>
        <taxon>Clonostachys</taxon>
    </lineage>
</organism>
<feature type="compositionally biased region" description="Basic residues" evidence="1">
    <location>
        <begin position="132"/>
        <end position="142"/>
    </location>
</feature>
<proteinExistence type="predicted"/>
<name>A0A0B7KBC6_BIOOC</name>
<gene>
    <name evidence="3" type="ORF">BN869_000010901_1</name>
</gene>
<reference evidence="3" key="1">
    <citation type="submission" date="2015-01" db="EMBL/GenBank/DDBJ databases">
        <authorList>
            <person name="Durling Mikael"/>
        </authorList>
    </citation>
    <scope>NUCLEOTIDE SEQUENCE</scope>
</reference>
<sequence>MRFDITLLYALAASPLATAAKWNSKAASAGYQYGAVACAAGALVCNANGVKIGAWALGTVGFCCSTASATVTASESKGFQAAWKKGAEKLGAAAQVTKDGASKVGNLVTECANGVCKMVTRKKKGPVLPRSPRNRRGLKRYPARSINERRAARMARRSADGLERRRLAYE</sequence>
<keyword evidence="2" id="KW-0732">Signal</keyword>
<evidence type="ECO:0000256" key="1">
    <source>
        <dbReference type="SAM" id="MobiDB-lite"/>
    </source>
</evidence>
<evidence type="ECO:0000256" key="2">
    <source>
        <dbReference type="SAM" id="SignalP"/>
    </source>
</evidence>
<evidence type="ECO:0000313" key="3">
    <source>
        <dbReference type="EMBL" id="CEO54843.1"/>
    </source>
</evidence>
<accession>A0A0B7KBC6</accession>
<dbReference type="AlphaFoldDB" id="A0A0B7KBC6"/>
<protein>
    <submittedName>
        <fullName evidence="3">Uncharacterized protein</fullName>
    </submittedName>
</protein>